<evidence type="ECO:0000313" key="2">
    <source>
        <dbReference type="EMBL" id="TDR22391.1"/>
    </source>
</evidence>
<accession>A0A4V3DIJ7</accession>
<reference evidence="2 3" key="1">
    <citation type="submission" date="2019-03" db="EMBL/GenBank/DDBJ databases">
        <title>Genomic Encyclopedia of Type Strains, Phase IV (KMG-IV): sequencing the most valuable type-strain genomes for metagenomic binning, comparative biology and taxonomic classification.</title>
        <authorList>
            <person name="Goeker M."/>
        </authorList>
    </citation>
    <scope>NUCLEOTIDE SEQUENCE [LARGE SCALE GENOMIC DNA]</scope>
    <source>
        <strain evidence="2 3">DSM 25488</strain>
    </source>
</reference>
<keyword evidence="1" id="KW-0812">Transmembrane</keyword>
<feature type="transmembrane region" description="Helical" evidence="1">
    <location>
        <begin position="98"/>
        <end position="124"/>
    </location>
</feature>
<evidence type="ECO:0000256" key="1">
    <source>
        <dbReference type="SAM" id="Phobius"/>
    </source>
</evidence>
<proteinExistence type="predicted"/>
<evidence type="ECO:0000313" key="3">
    <source>
        <dbReference type="Proteomes" id="UP000295724"/>
    </source>
</evidence>
<sequence length="134" mass="15263">MSLKLTKVFLAAILLSAVISAITTEWSMRVSTNEAITFANQVDVNDEEWAAWVGVVDTNNAETAEMAAFDENEFDETIKENIEQIQQTQSIYLYPGYWIFWFDSFKMTFLTAFLVAILQSLFILKSVKTAVIKE</sequence>
<keyword evidence="1" id="KW-1133">Transmembrane helix</keyword>
<organism evidence="2 3">
    <name type="scientific">Marinicella litoralis</name>
    <dbReference type="NCBI Taxonomy" id="644220"/>
    <lineage>
        <taxon>Bacteria</taxon>
        <taxon>Pseudomonadati</taxon>
        <taxon>Pseudomonadota</taxon>
        <taxon>Gammaproteobacteria</taxon>
        <taxon>Lysobacterales</taxon>
        <taxon>Marinicellaceae</taxon>
        <taxon>Marinicella</taxon>
    </lineage>
</organism>
<name>A0A4V3DIJ7_9GAMM</name>
<keyword evidence="3" id="KW-1185">Reference proteome</keyword>
<protein>
    <submittedName>
        <fullName evidence="2">Uncharacterized protein</fullName>
    </submittedName>
</protein>
<dbReference type="RefSeq" id="WP_099019039.1">
    <property type="nucleotide sequence ID" value="NZ_NIHB01000002.1"/>
</dbReference>
<dbReference type="AlphaFoldDB" id="A0A4V3DIJ7"/>
<dbReference type="Proteomes" id="UP000295724">
    <property type="component" value="Unassembled WGS sequence"/>
</dbReference>
<comment type="caution">
    <text evidence="2">The sequence shown here is derived from an EMBL/GenBank/DDBJ whole genome shotgun (WGS) entry which is preliminary data.</text>
</comment>
<keyword evidence="1" id="KW-0472">Membrane</keyword>
<gene>
    <name evidence="2" type="ORF">C8D91_0879</name>
</gene>
<dbReference type="EMBL" id="SNZB01000002">
    <property type="protein sequence ID" value="TDR22391.1"/>
    <property type="molecule type" value="Genomic_DNA"/>
</dbReference>